<dbReference type="PROSITE" id="PS51362">
    <property type="entry name" value="TGF_BETA_2"/>
    <property type="match status" value="1"/>
</dbReference>
<keyword evidence="5 8" id="KW-0339">Growth factor</keyword>
<dbReference type="EMBL" id="LR788528">
    <property type="protein sequence ID" value="CAB3264390.1"/>
    <property type="molecule type" value="mRNA"/>
</dbReference>
<dbReference type="Pfam" id="PF00019">
    <property type="entry name" value="TGF_beta"/>
    <property type="match status" value="1"/>
</dbReference>
<evidence type="ECO:0000256" key="1">
    <source>
        <dbReference type="ARBA" id="ARBA00004613"/>
    </source>
</evidence>
<evidence type="ECO:0000256" key="7">
    <source>
        <dbReference type="ARBA" id="ARBA00023180"/>
    </source>
</evidence>
<keyword evidence="3" id="KW-0964">Secreted</keyword>
<dbReference type="GO" id="GO:0008083">
    <property type="term" value="F:growth factor activity"/>
    <property type="evidence" value="ECO:0007669"/>
    <property type="project" value="UniProtKB-KW"/>
</dbReference>
<protein>
    <submittedName>
        <fullName evidence="12">Nodal</fullName>
    </submittedName>
</protein>
<dbReference type="SMART" id="SM00204">
    <property type="entry name" value="TGFB"/>
    <property type="match status" value="1"/>
</dbReference>
<gene>
    <name evidence="12" type="primary">Nodal</name>
</gene>
<dbReference type="PANTHER" id="PTHR11848">
    <property type="entry name" value="TGF-BETA FAMILY"/>
    <property type="match status" value="1"/>
</dbReference>
<evidence type="ECO:0000256" key="9">
    <source>
        <dbReference type="SAM" id="MobiDB-lite"/>
    </source>
</evidence>
<dbReference type="InterPro" id="IPR017948">
    <property type="entry name" value="TGFb_CS"/>
</dbReference>
<feature type="region of interest" description="Disordered" evidence="9">
    <location>
        <begin position="311"/>
        <end position="365"/>
    </location>
</feature>
<dbReference type="AlphaFoldDB" id="A0A6F9DMX6"/>
<dbReference type="SUPFAM" id="SSF57501">
    <property type="entry name" value="Cystine-knot cytokines"/>
    <property type="match status" value="1"/>
</dbReference>
<dbReference type="GO" id="GO:0005615">
    <property type="term" value="C:extracellular space"/>
    <property type="evidence" value="ECO:0007669"/>
    <property type="project" value="TreeGrafter"/>
</dbReference>
<reference evidence="12" key="1">
    <citation type="submission" date="2020-04" db="EMBL/GenBank/DDBJ databases">
        <authorList>
            <person name="Neveu A P."/>
        </authorList>
    </citation>
    <scope>NUCLEOTIDE SEQUENCE</scope>
    <source>
        <tissue evidence="12">Whole embryo</tissue>
    </source>
</reference>
<keyword evidence="6" id="KW-1015">Disulfide bond</keyword>
<evidence type="ECO:0000313" key="12">
    <source>
        <dbReference type="EMBL" id="CAB3264390.1"/>
    </source>
</evidence>
<feature type="chain" id="PRO_5026294366" evidence="10">
    <location>
        <begin position="27"/>
        <end position="549"/>
    </location>
</feature>
<dbReference type="InterPro" id="IPR015615">
    <property type="entry name" value="TGF-beta-rel"/>
</dbReference>
<evidence type="ECO:0000256" key="8">
    <source>
        <dbReference type="RuleBase" id="RU000354"/>
    </source>
</evidence>
<feature type="signal peptide" evidence="10">
    <location>
        <begin position="1"/>
        <end position="26"/>
    </location>
</feature>
<proteinExistence type="evidence at transcript level"/>
<dbReference type="GO" id="GO:0005125">
    <property type="term" value="F:cytokine activity"/>
    <property type="evidence" value="ECO:0007669"/>
    <property type="project" value="TreeGrafter"/>
</dbReference>
<evidence type="ECO:0000256" key="2">
    <source>
        <dbReference type="ARBA" id="ARBA00006656"/>
    </source>
</evidence>
<dbReference type="InterPro" id="IPR001839">
    <property type="entry name" value="TGF-b_C"/>
</dbReference>
<keyword evidence="7" id="KW-0325">Glycoprotein</keyword>
<sequence>MDMTQVSFCIAIVAFLLSCVHPSANGANLRQQIDLESSQGNLFTDLRDSEVLSPPTHISDEHPTSAARPSAPSPPKMASRTDHAVSYDLDSSMDAVPQHMRDFHSRVLKHIHAASESQTDDLATKASSEFMLSLYHHQETESTSSPKDINSKQGKALKKSDIVRSFSAIESYKQADTWVIVFDLSAILQRERIRLSELNLKVPRDYNDVTKIELIDERATSEDGVTTLSRRKIASTHFNARQMPTSQKVSIDITRMIRRWYNENEKRTDKSSEQETIDDLVNERSGLSDENPTLFVFSSNKQLDLIETVAAHQTRSRRSSATRGQRKVYKGRSGKRKSRKLSRKRNKTDKSRRLHSNSDSNRIEENVYQYDMVSTNSLEFGTQIGQKKKTDSRVTDEVMMWKKEQSEVRVVATKKTTHESESKKSPVKPNPFGFSFRFRTLEPIEPTHCRLVPFEVDFEKIGWGSWIVHPKKYNANRCVGHCRNPTVHGAKPTNHAYLQSILSNQHDSNVPEPCCVPTKLKPISLLYLQDGEVHQQQHQDMVVTECGCR</sequence>
<feature type="region of interest" description="Disordered" evidence="9">
    <location>
        <begin position="51"/>
        <end position="80"/>
    </location>
</feature>
<feature type="domain" description="TGF-beta family profile" evidence="11">
    <location>
        <begin position="421"/>
        <end position="549"/>
    </location>
</feature>
<organism evidence="12">
    <name type="scientific">Phallusia mammillata</name>
    <dbReference type="NCBI Taxonomy" id="59560"/>
    <lineage>
        <taxon>Eukaryota</taxon>
        <taxon>Metazoa</taxon>
        <taxon>Chordata</taxon>
        <taxon>Tunicata</taxon>
        <taxon>Ascidiacea</taxon>
        <taxon>Phlebobranchia</taxon>
        <taxon>Ascidiidae</taxon>
        <taxon>Phallusia</taxon>
    </lineage>
</organism>
<evidence type="ECO:0000256" key="10">
    <source>
        <dbReference type="SAM" id="SignalP"/>
    </source>
</evidence>
<evidence type="ECO:0000256" key="6">
    <source>
        <dbReference type="ARBA" id="ARBA00023157"/>
    </source>
</evidence>
<evidence type="ECO:0000259" key="11">
    <source>
        <dbReference type="PROSITE" id="PS51362"/>
    </source>
</evidence>
<dbReference type="Gene3D" id="2.10.90.10">
    <property type="entry name" value="Cystine-knot cytokines"/>
    <property type="match status" value="1"/>
</dbReference>
<accession>A0A6F9DMX6</accession>
<comment type="similarity">
    <text evidence="2 8">Belongs to the TGF-beta family.</text>
</comment>
<feature type="compositionally biased region" description="Basic residues" evidence="9">
    <location>
        <begin position="314"/>
        <end position="355"/>
    </location>
</feature>
<comment type="subcellular location">
    <subcellularLocation>
        <location evidence="1">Secreted</location>
    </subcellularLocation>
</comment>
<dbReference type="PROSITE" id="PS00250">
    <property type="entry name" value="TGF_BETA_1"/>
    <property type="match status" value="1"/>
</dbReference>
<keyword evidence="4 10" id="KW-0732">Signal</keyword>
<name>A0A6F9DMX6_9ASCI</name>
<dbReference type="PANTHER" id="PTHR11848:SF302">
    <property type="entry name" value="TGF-BETA FAMILY PROFILE DOMAIN-CONTAINING PROTEIN"/>
    <property type="match status" value="1"/>
</dbReference>
<dbReference type="CDD" id="cd13759">
    <property type="entry name" value="TGF_beta_NODAL"/>
    <property type="match status" value="1"/>
</dbReference>
<evidence type="ECO:0000256" key="3">
    <source>
        <dbReference type="ARBA" id="ARBA00022525"/>
    </source>
</evidence>
<evidence type="ECO:0000256" key="5">
    <source>
        <dbReference type="ARBA" id="ARBA00023030"/>
    </source>
</evidence>
<evidence type="ECO:0000256" key="4">
    <source>
        <dbReference type="ARBA" id="ARBA00022729"/>
    </source>
</evidence>
<dbReference type="InterPro" id="IPR029034">
    <property type="entry name" value="Cystine-knot_cytokine"/>
</dbReference>
<dbReference type="FunFam" id="2.10.90.10:FF:000001">
    <property type="entry name" value="Bone morphogenetic protein 4"/>
    <property type="match status" value="1"/>
</dbReference>